<comment type="caution">
    <text evidence="7">The sequence shown here is derived from an EMBL/GenBank/DDBJ whole genome shotgun (WGS) entry which is preliminary data.</text>
</comment>
<dbReference type="PANTHER" id="PTHR42978:SF6">
    <property type="entry name" value="QUORUM-QUENCHING LACTONASE YTNP-RELATED"/>
    <property type="match status" value="1"/>
</dbReference>
<accession>A0ABV7ADP6</accession>
<dbReference type="InterPro" id="IPR001279">
    <property type="entry name" value="Metallo-B-lactamas"/>
</dbReference>
<dbReference type="SMART" id="SM00849">
    <property type="entry name" value="Lactamase_B"/>
    <property type="match status" value="1"/>
</dbReference>
<reference evidence="8" key="1">
    <citation type="journal article" date="2019" name="Int. J. Syst. Evol. Microbiol.">
        <title>The Global Catalogue of Microorganisms (GCM) 10K type strain sequencing project: providing services to taxonomists for standard genome sequencing and annotation.</title>
        <authorList>
            <consortium name="The Broad Institute Genomics Platform"/>
            <consortium name="The Broad Institute Genome Sequencing Center for Infectious Disease"/>
            <person name="Wu L."/>
            <person name="Ma J."/>
        </authorList>
    </citation>
    <scope>NUCLEOTIDE SEQUENCE [LARGE SCALE GENOMIC DNA]</scope>
    <source>
        <strain evidence="8">KCTC 62192</strain>
    </source>
</reference>
<evidence type="ECO:0000313" key="8">
    <source>
        <dbReference type="Proteomes" id="UP001595443"/>
    </source>
</evidence>
<dbReference type="Gene3D" id="3.60.15.10">
    <property type="entry name" value="Ribonuclease Z/Hydroxyacylglutathione hydrolase-like"/>
    <property type="match status" value="1"/>
</dbReference>
<keyword evidence="3" id="KW-0378">Hydrolase</keyword>
<keyword evidence="4" id="KW-0862">Zinc</keyword>
<dbReference type="InterPro" id="IPR036866">
    <property type="entry name" value="RibonucZ/Hydroxyglut_hydro"/>
</dbReference>
<protein>
    <submittedName>
        <fullName evidence="7">MBL fold metallo-hydrolase</fullName>
    </submittedName>
</protein>
<proteinExistence type="inferred from homology"/>
<keyword evidence="5" id="KW-0732">Signal</keyword>
<feature type="chain" id="PRO_5045533934" evidence="5">
    <location>
        <begin position="30"/>
        <end position="310"/>
    </location>
</feature>
<dbReference type="InterPro" id="IPR051013">
    <property type="entry name" value="MBL_superfamily_lactonases"/>
</dbReference>
<dbReference type="RefSeq" id="WP_377832099.1">
    <property type="nucleotide sequence ID" value="NZ_JBHRSK010000004.1"/>
</dbReference>
<evidence type="ECO:0000259" key="6">
    <source>
        <dbReference type="SMART" id="SM00849"/>
    </source>
</evidence>
<feature type="domain" description="Metallo-beta-lactamase" evidence="6">
    <location>
        <begin position="84"/>
        <end position="288"/>
    </location>
</feature>
<evidence type="ECO:0000313" key="7">
    <source>
        <dbReference type="EMBL" id="MFC2967464.1"/>
    </source>
</evidence>
<keyword evidence="8" id="KW-1185">Reference proteome</keyword>
<organism evidence="7 8">
    <name type="scientific">Acidimangrovimonas pyrenivorans</name>
    <dbReference type="NCBI Taxonomy" id="2030798"/>
    <lineage>
        <taxon>Bacteria</taxon>
        <taxon>Pseudomonadati</taxon>
        <taxon>Pseudomonadota</taxon>
        <taxon>Alphaproteobacteria</taxon>
        <taxon>Rhodobacterales</taxon>
        <taxon>Paracoccaceae</taxon>
        <taxon>Acidimangrovimonas</taxon>
    </lineage>
</organism>
<dbReference type="Proteomes" id="UP001595443">
    <property type="component" value="Unassembled WGS sequence"/>
</dbReference>
<dbReference type="PROSITE" id="PS51318">
    <property type="entry name" value="TAT"/>
    <property type="match status" value="1"/>
</dbReference>
<evidence type="ECO:0000256" key="1">
    <source>
        <dbReference type="ARBA" id="ARBA00007749"/>
    </source>
</evidence>
<name>A0ABV7ADP6_9RHOB</name>
<keyword evidence="2" id="KW-0479">Metal-binding</keyword>
<dbReference type="CDD" id="cd07720">
    <property type="entry name" value="OPHC2-like_MBL-fold"/>
    <property type="match status" value="1"/>
</dbReference>
<dbReference type="PANTHER" id="PTHR42978">
    <property type="entry name" value="QUORUM-QUENCHING LACTONASE YTNP-RELATED-RELATED"/>
    <property type="match status" value="1"/>
</dbReference>
<evidence type="ECO:0000256" key="3">
    <source>
        <dbReference type="ARBA" id="ARBA00022801"/>
    </source>
</evidence>
<comment type="similarity">
    <text evidence="1">Belongs to the metallo-beta-lactamase superfamily.</text>
</comment>
<dbReference type="Pfam" id="PF00753">
    <property type="entry name" value="Lactamase_B"/>
    <property type="match status" value="1"/>
</dbReference>
<evidence type="ECO:0000256" key="4">
    <source>
        <dbReference type="ARBA" id="ARBA00022833"/>
    </source>
</evidence>
<dbReference type="SUPFAM" id="SSF56281">
    <property type="entry name" value="Metallo-hydrolase/oxidoreductase"/>
    <property type="match status" value="1"/>
</dbReference>
<gene>
    <name evidence="7" type="ORF">ACFOES_05100</name>
</gene>
<feature type="signal peptide" evidence="5">
    <location>
        <begin position="1"/>
        <end position="29"/>
    </location>
</feature>
<dbReference type="EMBL" id="JBHRSK010000004">
    <property type="protein sequence ID" value="MFC2967464.1"/>
    <property type="molecule type" value="Genomic_DNA"/>
</dbReference>
<evidence type="ECO:0000256" key="2">
    <source>
        <dbReference type="ARBA" id="ARBA00022723"/>
    </source>
</evidence>
<sequence>MATRRNFLTGGAAFMAAGLATGLSPLARAWAGAALDLGGGASVQTLHDGNLVLPGSFVYGDSPEEQAKAIIARYGLNPNQLEPDCNVTLYRDGTNTVIFDVGSGPDFMSTAGKLPEALDQLGLAAEDVTHVIFTHGHPDHLWGLLDDFDEPFFANAQHMMGQAEFDYWTDENTLSTIGQARQTFAAGAKRRLDMIADRMSFFRDGEEIVPGVAARATFGHTPGHMSYEIRKGSESVMVLGDCIANHHLAFEQPGWHSGSDQDGDLGAKTRVALLDQLAQEQMRFIGFHLPHPGFGRAERKDGAYRFVAEA</sequence>
<dbReference type="InterPro" id="IPR006311">
    <property type="entry name" value="TAT_signal"/>
</dbReference>
<evidence type="ECO:0000256" key="5">
    <source>
        <dbReference type="SAM" id="SignalP"/>
    </source>
</evidence>